<dbReference type="RefSeq" id="WP_344745158.1">
    <property type="nucleotide sequence ID" value="NZ_BAAAWW010000060.1"/>
</dbReference>
<evidence type="ECO:0000313" key="4">
    <source>
        <dbReference type="Proteomes" id="UP001589610"/>
    </source>
</evidence>
<dbReference type="Gene3D" id="3.40.50.300">
    <property type="entry name" value="P-loop containing nucleotide triphosphate hydrolases"/>
    <property type="match status" value="1"/>
</dbReference>
<keyword evidence="4" id="KW-1185">Reference proteome</keyword>
<evidence type="ECO:0000313" key="3">
    <source>
        <dbReference type="EMBL" id="MFB9676326.1"/>
    </source>
</evidence>
<dbReference type="SMART" id="SM00382">
    <property type="entry name" value="AAA"/>
    <property type="match status" value="1"/>
</dbReference>
<dbReference type="InterPro" id="IPR045969">
    <property type="entry name" value="DUF5925"/>
</dbReference>
<dbReference type="EMBL" id="JBHMBS010000005">
    <property type="protein sequence ID" value="MFB9676326.1"/>
    <property type="molecule type" value="Genomic_DNA"/>
</dbReference>
<reference evidence="3 4" key="1">
    <citation type="submission" date="2024-09" db="EMBL/GenBank/DDBJ databases">
        <authorList>
            <person name="Sun Q."/>
            <person name="Mori K."/>
        </authorList>
    </citation>
    <scope>NUCLEOTIDE SEQUENCE [LARGE SCALE GENOMIC DNA]</scope>
    <source>
        <strain evidence="3 4">JCM 3028</strain>
    </source>
</reference>
<proteinExistence type="inferred from homology"/>
<dbReference type="InterPro" id="IPR003593">
    <property type="entry name" value="AAA+_ATPase"/>
</dbReference>
<evidence type="ECO:0000259" key="2">
    <source>
        <dbReference type="SMART" id="SM00382"/>
    </source>
</evidence>
<dbReference type="SUPFAM" id="SSF52540">
    <property type="entry name" value="P-loop containing nucleoside triphosphate hydrolases"/>
    <property type="match status" value="1"/>
</dbReference>
<gene>
    <name evidence="3" type="ORF">ACFFRH_12595</name>
</gene>
<name>A0ABV5TB70_9ACTN</name>
<organism evidence="3 4">
    <name type="scientific">Streptosporangium vulgare</name>
    <dbReference type="NCBI Taxonomy" id="46190"/>
    <lineage>
        <taxon>Bacteria</taxon>
        <taxon>Bacillati</taxon>
        <taxon>Actinomycetota</taxon>
        <taxon>Actinomycetes</taxon>
        <taxon>Streptosporangiales</taxon>
        <taxon>Streptosporangiaceae</taxon>
        <taxon>Streptosporangium</taxon>
    </lineage>
</organism>
<accession>A0ABV5TB70</accession>
<dbReference type="InterPro" id="IPR050747">
    <property type="entry name" value="Mitochondrial_chaperone_BCS1"/>
</dbReference>
<comment type="similarity">
    <text evidence="1">Belongs to the AAA ATPase family. BCS1 subfamily.</text>
</comment>
<evidence type="ECO:0000256" key="1">
    <source>
        <dbReference type="ARBA" id="ARBA00007448"/>
    </source>
</evidence>
<dbReference type="InterPro" id="IPR027417">
    <property type="entry name" value="P-loop_NTPase"/>
</dbReference>
<comment type="caution">
    <text evidence="3">The sequence shown here is derived from an EMBL/GenBank/DDBJ whole genome shotgun (WGS) entry which is preliminary data.</text>
</comment>
<dbReference type="Pfam" id="PF00004">
    <property type="entry name" value="AAA"/>
    <property type="match status" value="1"/>
</dbReference>
<dbReference type="Proteomes" id="UP001589610">
    <property type="component" value="Unassembled WGS sequence"/>
</dbReference>
<sequence length="377" mass="40913">MSVLKEVDFQPEPRPVELPMKIWLDDGDAAVDVIDALALSPFATGAQPWSRTASLERVRPDASLAPASGTLVRAASEKDGRDSRLLCGEGWTLRVVRYRNRAATVSVTAVDEGLARSVIEEVIRDAEEPAPESDHVEMGFWWQSPRGSRRSEKPITASPWAEISGNYARSVSEPLSRLMSVTPSEAHGRLILLHGPPGTGKTTLLRTLAHEWRSWCQVDCVLDPEQLFQSPGYLMEVAVGSDDHDHDHDGEGGGDRWRLLVLEDCDELIRAGAKEATGQGLSRLLNLTDGLLGQGRDVLVAITTNEDLAHLHPAVTRPGRCLAQIEVGAFPYDEAARWLGGTEGISPSGATLAELFALRDGVLKRAPAAPENTGLYL</sequence>
<dbReference type="Pfam" id="PF19347">
    <property type="entry name" value="DUF5925"/>
    <property type="match status" value="1"/>
</dbReference>
<feature type="domain" description="AAA+ ATPase" evidence="2">
    <location>
        <begin position="187"/>
        <end position="331"/>
    </location>
</feature>
<dbReference type="PANTHER" id="PTHR23070">
    <property type="entry name" value="BCS1 AAA-TYPE ATPASE"/>
    <property type="match status" value="1"/>
</dbReference>
<protein>
    <submittedName>
        <fullName evidence="3">DUF5925 domain-containing protein</fullName>
    </submittedName>
</protein>
<dbReference type="InterPro" id="IPR003959">
    <property type="entry name" value="ATPase_AAA_core"/>
</dbReference>